<keyword evidence="2" id="KW-1185">Reference proteome</keyword>
<dbReference type="AlphaFoldDB" id="A0A1G8JBC6"/>
<dbReference type="RefSeq" id="WP_176955717.1">
    <property type="nucleotide sequence ID" value="NZ_FNCN01000042.1"/>
</dbReference>
<sequence length="95" mass="9733">MTKRLRVAVLAGGPSAEHDVSLQSAQTVLDALPGDPVAMAREAESSNPAVAVHMVEDVAGAVRRAADLLALGDVVLVRASSEYGLGVCAREPAEV</sequence>
<dbReference type="STRING" id="504805.SAMN05421505_14230"/>
<dbReference type="Proteomes" id="UP000198923">
    <property type="component" value="Unassembled WGS sequence"/>
</dbReference>
<dbReference type="GO" id="GO:0016874">
    <property type="term" value="F:ligase activity"/>
    <property type="evidence" value="ECO:0007669"/>
    <property type="project" value="UniProtKB-KW"/>
</dbReference>
<dbReference type="EMBL" id="FNCN01000042">
    <property type="protein sequence ID" value="SDI28559.1"/>
    <property type="molecule type" value="Genomic_DNA"/>
</dbReference>
<organism evidence="1 2">
    <name type="scientific">Sinosporangium album</name>
    <dbReference type="NCBI Taxonomy" id="504805"/>
    <lineage>
        <taxon>Bacteria</taxon>
        <taxon>Bacillati</taxon>
        <taxon>Actinomycetota</taxon>
        <taxon>Actinomycetes</taxon>
        <taxon>Streptosporangiales</taxon>
        <taxon>Streptosporangiaceae</taxon>
        <taxon>Sinosporangium</taxon>
    </lineage>
</organism>
<gene>
    <name evidence="1" type="ORF">SAMN05421505_14230</name>
</gene>
<dbReference type="SUPFAM" id="SSF52440">
    <property type="entry name" value="PreATP-grasp domain"/>
    <property type="match status" value="1"/>
</dbReference>
<proteinExistence type="predicted"/>
<evidence type="ECO:0000313" key="1">
    <source>
        <dbReference type="EMBL" id="SDI28559.1"/>
    </source>
</evidence>
<protein>
    <submittedName>
        <fullName evidence="1">D-ala D-ala ligase N-terminus</fullName>
    </submittedName>
</protein>
<keyword evidence="1" id="KW-0436">Ligase</keyword>
<evidence type="ECO:0000313" key="2">
    <source>
        <dbReference type="Proteomes" id="UP000198923"/>
    </source>
</evidence>
<accession>A0A1G8JBC6</accession>
<reference evidence="1 2" key="1">
    <citation type="submission" date="2016-10" db="EMBL/GenBank/DDBJ databases">
        <authorList>
            <person name="de Groot N.N."/>
        </authorList>
    </citation>
    <scope>NUCLEOTIDE SEQUENCE [LARGE SCALE GENOMIC DNA]</scope>
    <source>
        <strain evidence="1 2">CPCC 201354</strain>
    </source>
</reference>
<dbReference type="InterPro" id="IPR016185">
    <property type="entry name" value="PreATP-grasp_dom_sf"/>
</dbReference>
<dbReference type="Gene3D" id="3.40.50.20">
    <property type="match status" value="1"/>
</dbReference>
<name>A0A1G8JBC6_9ACTN</name>